<sequence length="107" mass="12125">MENQEPTNGEILEAINNFANNNEQRLQSIETDIVELNQGAAKIEATMVTKDYLDDKLSDLKGDLIVVMRKEDAKLQALVDVLQKRHVITDEDVKNILSLQPFPQIYA</sequence>
<proteinExistence type="predicted"/>
<accession>A0A2M6WMU0</accession>
<organism evidence="1 2">
    <name type="scientific">Candidatus Falkowbacteria bacterium CG10_big_fil_rev_8_21_14_0_10_43_11</name>
    <dbReference type="NCBI Taxonomy" id="1974568"/>
    <lineage>
        <taxon>Bacteria</taxon>
        <taxon>Candidatus Falkowiibacteriota</taxon>
    </lineage>
</organism>
<dbReference type="EMBL" id="PFAS01000008">
    <property type="protein sequence ID" value="PIT94093.1"/>
    <property type="molecule type" value="Genomic_DNA"/>
</dbReference>
<name>A0A2M6WMU0_9BACT</name>
<dbReference type="AlphaFoldDB" id="A0A2M6WMU0"/>
<evidence type="ECO:0000313" key="2">
    <source>
        <dbReference type="Proteomes" id="UP000229335"/>
    </source>
</evidence>
<protein>
    <submittedName>
        <fullName evidence="1">Uncharacterized protein</fullName>
    </submittedName>
</protein>
<dbReference type="Proteomes" id="UP000229335">
    <property type="component" value="Unassembled WGS sequence"/>
</dbReference>
<reference evidence="2" key="1">
    <citation type="submission" date="2017-09" db="EMBL/GenBank/DDBJ databases">
        <title>Depth-based differentiation of microbial function through sediment-hosted aquifers and enrichment of novel symbionts in the deep terrestrial subsurface.</title>
        <authorList>
            <person name="Probst A.J."/>
            <person name="Ladd B."/>
            <person name="Jarett J.K."/>
            <person name="Geller-Mcgrath D.E."/>
            <person name="Sieber C.M.K."/>
            <person name="Emerson J.B."/>
            <person name="Anantharaman K."/>
            <person name="Thomas B.C."/>
            <person name="Malmstrom R."/>
            <person name="Stieglmeier M."/>
            <person name="Klingl A."/>
            <person name="Woyke T."/>
            <person name="Ryan C.M."/>
            <person name="Banfield J.F."/>
        </authorList>
    </citation>
    <scope>NUCLEOTIDE SEQUENCE [LARGE SCALE GENOMIC DNA]</scope>
</reference>
<comment type="caution">
    <text evidence="1">The sequence shown here is derived from an EMBL/GenBank/DDBJ whole genome shotgun (WGS) entry which is preliminary data.</text>
</comment>
<gene>
    <name evidence="1" type="ORF">COU00_00755</name>
</gene>
<evidence type="ECO:0000313" key="1">
    <source>
        <dbReference type="EMBL" id="PIT94093.1"/>
    </source>
</evidence>